<feature type="compositionally biased region" description="Low complexity" evidence="1">
    <location>
        <begin position="265"/>
        <end position="286"/>
    </location>
</feature>
<dbReference type="GO" id="GO:0005096">
    <property type="term" value="F:GTPase activator activity"/>
    <property type="evidence" value="ECO:0007669"/>
    <property type="project" value="InterPro"/>
</dbReference>
<dbReference type="SMART" id="SM00228">
    <property type="entry name" value="PDZ"/>
    <property type="match status" value="1"/>
</dbReference>
<proteinExistence type="predicted"/>
<dbReference type="PANTHER" id="PTHR45945">
    <property type="entry name" value="REGULATOR OF G-PROTEIN SIGNALING LOCO"/>
    <property type="match status" value="1"/>
</dbReference>
<organism evidence="3 4">
    <name type="scientific">Meganyctiphanes norvegica</name>
    <name type="common">Northern krill</name>
    <name type="synonym">Thysanopoda norvegica</name>
    <dbReference type="NCBI Taxonomy" id="48144"/>
    <lineage>
        <taxon>Eukaryota</taxon>
        <taxon>Metazoa</taxon>
        <taxon>Ecdysozoa</taxon>
        <taxon>Arthropoda</taxon>
        <taxon>Crustacea</taxon>
        <taxon>Multicrustacea</taxon>
        <taxon>Malacostraca</taxon>
        <taxon>Eumalacostraca</taxon>
        <taxon>Eucarida</taxon>
        <taxon>Euphausiacea</taxon>
        <taxon>Euphausiidae</taxon>
        <taxon>Meganyctiphanes</taxon>
    </lineage>
</organism>
<dbReference type="GO" id="GO:0005737">
    <property type="term" value="C:cytoplasm"/>
    <property type="evidence" value="ECO:0007669"/>
    <property type="project" value="TreeGrafter"/>
</dbReference>
<dbReference type="InterPro" id="IPR011993">
    <property type="entry name" value="PH-like_dom_sf"/>
</dbReference>
<dbReference type="AlphaFoldDB" id="A0AAV2S8I5"/>
<dbReference type="CDD" id="cd06710">
    <property type="entry name" value="PDZ_RGS12-like"/>
    <property type="match status" value="1"/>
</dbReference>
<dbReference type="Proteomes" id="UP001497623">
    <property type="component" value="Unassembled WGS sequence"/>
</dbReference>
<dbReference type="SUPFAM" id="SSF50156">
    <property type="entry name" value="PDZ domain-like"/>
    <property type="match status" value="1"/>
</dbReference>
<dbReference type="InterPro" id="IPR036034">
    <property type="entry name" value="PDZ_sf"/>
</dbReference>
<protein>
    <recommendedName>
        <fullName evidence="2">PDZ domain-containing protein</fullName>
    </recommendedName>
</protein>
<feature type="region of interest" description="Disordered" evidence="1">
    <location>
        <begin position="221"/>
        <end position="291"/>
    </location>
</feature>
<dbReference type="GO" id="GO:0008277">
    <property type="term" value="P:regulation of G protein-coupled receptor signaling pathway"/>
    <property type="evidence" value="ECO:0007669"/>
    <property type="project" value="TreeGrafter"/>
</dbReference>
<dbReference type="Pfam" id="PF00595">
    <property type="entry name" value="PDZ"/>
    <property type="match status" value="1"/>
</dbReference>
<dbReference type="GO" id="GO:0005634">
    <property type="term" value="C:nucleus"/>
    <property type="evidence" value="ECO:0007669"/>
    <property type="project" value="TreeGrafter"/>
</dbReference>
<name>A0AAV2S8I5_MEGNR</name>
<dbReference type="Gene3D" id="2.30.42.10">
    <property type="match status" value="1"/>
</dbReference>
<dbReference type="GO" id="GO:0005886">
    <property type="term" value="C:plasma membrane"/>
    <property type="evidence" value="ECO:0007669"/>
    <property type="project" value="TreeGrafter"/>
</dbReference>
<evidence type="ECO:0000313" key="4">
    <source>
        <dbReference type="Proteomes" id="UP001497623"/>
    </source>
</evidence>
<feature type="compositionally biased region" description="Polar residues" evidence="1">
    <location>
        <begin position="181"/>
        <end position="190"/>
    </location>
</feature>
<evidence type="ECO:0000256" key="1">
    <source>
        <dbReference type="SAM" id="MobiDB-lite"/>
    </source>
</evidence>
<dbReference type="PROSITE" id="PS50106">
    <property type="entry name" value="PDZ"/>
    <property type="match status" value="1"/>
</dbReference>
<feature type="domain" description="PDZ" evidence="2">
    <location>
        <begin position="17"/>
        <end position="79"/>
    </location>
</feature>
<dbReference type="InterPro" id="IPR046995">
    <property type="entry name" value="RGS10/12/14-like"/>
</dbReference>
<evidence type="ECO:0000259" key="2">
    <source>
        <dbReference type="PROSITE" id="PS50106"/>
    </source>
</evidence>
<feature type="compositionally biased region" description="Basic residues" evidence="1">
    <location>
        <begin position="238"/>
        <end position="256"/>
    </location>
</feature>
<dbReference type="SUPFAM" id="SSF50729">
    <property type="entry name" value="PH domain-like"/>
    <property type="match status" value="1"/>
</dbReference>
<keyword evidence="4" id="KW-1185">Reference proteome</keyword>
<gene>
    <name evidence="3" type="ORF">MNOR_LOCUS34535</name>
</gene>
<dbReference type="PANTHER" id="PTHR45945:SF3">
    <property type="entry name" value="REGULATOR OF G-PROTEIN SIGNALING LOCO"/>
    <property type="match status" value="1"/>
</dbReference>
<sequence>MNGNRRRKKRPSYGVRTVEITKGKSGFGFTISGQAPCILSCIVTGSPAERAGLRPGDFLIAVNSQNVSKAPHDDVARLIGLSKLLKLQIAENYYSDSSDDDIVTVNRAKPKYPNRLRHKNQQTRAEKVVRDLQSGAIFSEHAAIHLGEAALLSDRDVWPESSFPPKAPLSPTPTGVVLTSTFGSDPNNIGANDVGHPAAPSTSPTRLRPDQIRLVMAAEARQVVRAPRPMKDPQYPPRPRHLTKKKDKSPKGRAHHNTQPENFASQHQQQSHPQQSHHPQLKSQQQYHTNQTPQLVHSQQLLQQQQSLIVQQQQSLLVQQQFQQGFLWDVVDPSAPGGSNSVLTEQEINKLLYPTLAELQQQVPQQDDGESLYRAVVGYLGTIEMPKEPQGGSRLTAIRNCIRRLRIEKKVHTLVLMSVFTERVVLTSPHGLTLAQYPAERITFCGIYADDKNSLDLLLSMEHLVMS</sequence>
<dbReference type="EMBL" id="CAXKWB010053608">
    <property type="protein sequence ID" value="CAL4174528.1"/>
    <property type="molecule type" value="Genomic_DNA"/>
</dbReference>
<dbReference type="InterPro" id="IPR001478">
    <property type="entry name" value="PDZ"/>
</dbReference>
<evidence type="ECO:0000313" key="3">
    <source>
        <dbReference type="EMBL" id="CAL4174528.1"/>
    </source>
</evidence>
<dbReference type="Gene3D" id="2.30.29.30">
    <property type="entry name" value="Pleckstrin-homology domain (PH domain)/Phosphotyrosine-binding domain (PTB)"/>
    <property type="match status" value="1"/>
</dbReference>
<reference evidence="3 4" key="1">
    <citation type="submission" date="2024-05" db="EMBL/GenBank/DDBJ databases">
        <authorList>
            <person name="Wallberg A."/>
        </authorList>
    </citation>
    <scope>NUCLEOTIDE SEQUENCE [LARGE SCALE GENOMIC DNA]</scope>
</reference>
<feature type="region of interest" description="Disordered" evidence="1">
    <location>
        <begin position="181"/>
        <end position="209"/>
    </location>
</feature>
<comment type="caution">
    <text evidence="3">The sequence shown here is derived from an EMBL/GenBank/DDBJ whole genome shotgun (WGS) entry which is preliminary data.</text>
</comment>
<accession>A0AAV2S8I5</accession>